<dbReference type="InterPro" id="IPR052929">
    <property type="entry name" value="RNase_H-like_EbsB-rel"/>
</dbReference>
<dbReference type="AlphaFoldDB" id="A0A8R7TS40"/>
<proteinExistence type="predicted"/>
<dbReference type="PANTHER" id="PTHR47074:SF11">
    <property type="entry name" value="REVERSE TRANSCRIPTASE-LIKE PROTEIN"/>
    <property type="match status" value="1"/>
</dbReference>
<organism evidence="2 3">
    <name type="scientific">Triticum urartu</name>
    <name type="common">Red wild einkorn</name>
    <name type="synonym">Crithodium urartu</name>
    <dbReference type="NCBI Taxonomy" id="4572"/>
    <lineage>
        <taxon>Eukaryota</taxon>
        <taxon>Viridiplantae</taxon>
        <taxon>Streptophyta</taxon>
        <taxon>Embryophyta</taxon>
        <taxon>Tracheophyta</taxon>
        <taxon>Spermatophyta</taxon>
        <taxon>Magnoliopsida</taxon>
        <taxon>Liliopsida</taxon>
        <taxon>Poales</taxon>
        <taxon>Poaceae</taxon>
        <taxon>BOP clade</taxon>
        <taxon>Pooideae</taxon>
        <taxon>Triticodae</taxon>
        <taxon>Triticeae</taxon>
        <taxon>Triticinae</taxon>
        <taxon>Triticum</taxon>
    </lineage>
</organism>
<reference evidence="2" key="3">
    <citation type="submission" date="2022-06" db="UniProtKB">
        <authorList>
            <consortium name="EnsemblPlants"/>
        </authorList>
    </citation>
    <scope>IDENTIFICATION</scope>
</reference>
<sequence length="94" mass="9971">GHGAWGCVARSDHGEVIFACAGKLEFLASPLQAEATACIKAIEAASELGIHRVIFESDSLQLVNALKTGEYDKSSIGVLLREVRSICCASFDAF</sequence>
<dbReference type="CDD" id="cd06222">
    <property type="entry name" value="RNase_H_like"/>
    <property type="match status" value="1"/>
</dbReference>
<dbReference type="GO" id="GO:0004523">
    <property type="term" value="F:RNA-DNA hybrid ribonuclease activity"/>
    <property type="evidence" value="ECO:0007669"/>
    <property type="project" value="InterPro"/>
</dbReference>
<keyword evidence="3" id="KW-1185">Reference proteome</keyword>
<evidence type="ECO:0000313" key="2">
    <source>
        <dbReference type="EnsemblPlants" id="TuG1812G0300000977.01.T01.cds306021"/>
    </source>
</evidence>
<dbReference type="Pfam" id="PF13456">
    <property type="entry name" value="RVT_3"/>
    <property type="match status" value="1"/>
</dbReference>
<dbReference type="EnsemblPlants" id="TuG1812G0300000977.01.T01">
    <property type="protein sequence ID" value="TuG1812G0300000977.01.T01.cds306021"/>
    <property type="gene ID" value="TuG1812G0300000977.01"/>
</dbReference>
<dbReference type="Proteomes" id="UP000015106">
    <property type="component" value="Chromosome 3"/>
</dbReference>
<dbReference type="Gene3D" id="3.30.420.10">
    <property type="entry name" value="Ribonuclease H-like superfamily/Ribonuclease H"/>
    <property type="match status" value="1"/>
</dbReference>
<evidence type="ECO:0000259" key="1">
    <source>
        <dbReference type="Pfam" id="PF13456"/>
    </source>
</evidence>
<dbReference type="InterPro" id="IPR036397">
    <property type="entry name" value="RNaseH_sf"/>
</dbReference>
<feature type="domain" description="RNase H type-1" evidence="1">
    <location>
        <begin position="1"/>
        <end position="88"/>
    </location>
</feature>
<evidence type="ECO:0000313" key="3">
    <source>
        <dbReference type="Proteomes" id="UP000015106"/>
    </source>
</evidence>
<name>A0A8R7TS40_TRIUA</name>
<dbReference type="Gramene" id="TuG1812G0300000977.01.T01">
    <property type="protein sequence ID" value="TuG1812G0300000977.01.T01.cds306021"/>
    <property type="gene ID" value="TuG1812G0300000977.01"/>
</dbReference>
<dbReference type="InterPro" id="IPR044730">
    <property type="entry name" value="RNase_H-like_dom_plant"/>
</dbReference>
<dbReference type="InterPro" id="IPR012337">
    <property type="entry name" value="RNaseH-like_sf"/>
</dbReference>
<reference evidence="2" key="2">
    <citation type="submission" date="2018-03" db="EMBL/GenBank/DDBJ databases">
        <title>The Triticum urartu genome reveals the dynamic nature of wheat genome evolution.</title>
        <authorList>
            <person name="Ling H."/>
            <person name="Ma B."/>
            <person name="Shi X."/>
            <person name="Liu H."/>
            <person name="Dong L."/>
            <person name="Sun H."/>
            <person name="Cao Y."/>
            <person name="Gao Q."/>
            <person name="Zheng S."/>
            <person name="Li Y."/>
            <person name="Yu Y."/>
            <person name="Du H."/>
            <person name="Qi M."/>
            <person name="Li Y."/>
            <person name="Yu H."/>
            <person name="Cui Y."/>
            <person name="Wang N."/>
            <person name="Chen C."/>
            <person name="Wu H."/>
            <person name="Zhao Y."/>
            <person name="Zhang J."/>
            <person name="Li Y."/>
            <person name="Zhou W."/>
            <person name="Zhang B."/>
            <person name="Hu W."/>
            <person name="Eijk M."/>
            <person name="Tang J."/>
            <person name="Witsenboer H."/>
            <person name="Zhao S."/>
            <person name="Li Z."/>
            <person name="Zhang A."/>
            <person name="Wang D."/>
            <person name="Liang C."/>
        </authorList>
    </citation>
    <scope>NUCLEOTIDE SEQUENCE [LARGE SCALE GENOMIC DNA]</scope>
    <source>
        <strain evidence="2">cv. G1812</strain>
    </source>
</reference>
<protein>
    <recommendedName>
        <fullName evidence="1">RNase H type-1 domain-containing protein</fullName>
    </recommendedName>
</protein>
<dbReference type="PANTHER" id="PTHR47074">
    <property type="entry name" value="BNAC02G40300D PROTEIN"/>
    <property type="match status" value="1"/>
</dbReference>
<reference evidence="3" key="1">
    <citation type="journal article" date="2013" name="Nature">
        <title>Draft genome of the wheat A-genome progenitor Triticum urartu.</title>
        <authorList>
            <person name="Ling H.Q."/>
            <person name="Zhao S."/>
            <person name="Liu D."/>
            <person name="Wang J."/>
            <person name="Sun H."/>
            <person name="Zhang C."/>
            <person name="Fan H."/>
            <person name="Li D."/>
            <person name="Dong L."/>
            <person name="Tao Y."/>
            <person name="Gao C."/>
            <person name="Wu H."/>
            <person name="Li Y."/>
            <person name="Cui Y."/>
            <person name="Guo X."/>
            <person name="Zheng S."/>
            <person name="Wang B."/>
            <person name="Yu K."/>
            <person name="Liang Q."/>
            <person name="Yang W."/>
            <person name="Lou X."/>
            <person name="Chen J."/>
            <person name="Feng M."/>
            <person name="Jian J."/>
            <person name="Zhang X."/>
            <person name="Luo G."/>
            <person name="Jiang Y."/>
            <person name="Liu J."/>
            <person name="Wang Z."/>
            <person name="Sha Y."/>
            <person name="Zhang B."/>
            <person name="Wu H."/>
            <person name="Tang D."/>
            <person name="Shen Q."/>
            <person name="Xue P."/>
            <person name="Zou S."/>
            <person name="Wang X."/>
            <person name="Liu X."/>
            <person name="Wang F."/>
            <person name="Yang Y."/>
            <person name="An X."/>
            <person name="Dong Z."/>
            <person name="Zhang K."/>
            <person name="Zhang X."/>
            <person name="Luo M.C."/>
            <person name="Dvorak J."/>
            <person name="Tong Y."/>
            <person name="Wang J."/>
            <person name="Yang H."/>
            <person name="Li Z."/>
            <person name="Wang D."/>
            <person name="Zhang A."/>
            <person name="Wang J."/>
        </authorList>
    </citation>
    <scope>NUCLEOTIDE SEQUENCE</scope>
    <source>
        <strain evidence="3">cv. G1812</strain>
    </source>
</reference>
<dbReference type="GO" id="GO:0003676">
    <property type="term" value="F:nucleic acid binding"/>
    <property type="evidence" value="ECO:0007669"/>
    <property type="project" value="InterPro"/>
</dbReference>
<dbReference type="SUPFAM" id="SSF53098">
    <property type="entry name" value="Ribonuclease H-like"/>
    <property type="match status" value="1"/>
</dbReference>
<dbReference type="InterPro" id="IPR002156">
    <property type="entry name" value="RNaseH_domain"/>
</dbReference>
<accession>A0A8R7TS40</accession>